<feature type="compositionally biased region" description="Low complexity" evidence="1">
    <location>
        <begin position="1078"/>
        <end position="1091"/>
    </location>
</feature>
<dbReference type="PANTHER" id="PTHR24216:SF65">
    <property type="entry name" value="PAXILLIN-LIKE PROTEIN 1"/>
    <property type="match status" value="1"/>
</dbReference>
<feature type="region of interest" description="Disordered" evidence="1">
    <location>
        <begin position="960"/>
        <end position="1066"/>
    </location>
</feature>
<dbReference type="AlphaFoldDB" id="A0A8H7DGI5"/>
<feature type="compositionally biased region" description="Low complexity" evidence="1">
    <location>
        <begin position="23"/>
        <end position="36"/>
    </location>
</feature>
<reference evidence="2" key="1">
    <citation type="submission" date="2020-05" db="EMBL/GenBank/DDBJ databases">
        <title>Mycena genomes resolve the evolution of fungal bioluminescence.</title>
        <authorList>
            <person name="Tsai I.J."/>
        </authorList>
    </citation>
    <scope>NUCLEOTIDE SEQUENCE</scope>
    <source>
        <strain evidence="2">CCC161011</strain>
    </source>
</reference>
<sequence length="1216" mass="131986">MPASGTAHVRDTPPHLPDPVVPPTGNGTGPDVTTGNSVFLSARSATNATVVQPEFVSDSGPTTGERTTSPTAPTGLRVEVKIDENGMSPPDPATQATPSSTSDMLFTGSQASLPARTTQPPLEDVLDSLFNVLNDPRYAYHWTYRSLDHHINECASKQPTDSLNYINESVYRKSGWSTRSARTYAYSELFGSTEEQLDALAQSMVGFNTRSSPRPEIPALVRSASRSITPLDPYQSELDAALSPKMAHETSDAYFRRGASTVERRERTATAFTPQGDVAFTAGFKYPAPSASAAHFAKNARFEDVGSISTANVRPLPNYTGSGLRGEGNVSAFSQARGTEVALGGHGEVFHHDQERLIRRIAHREIGEVLNLPPHIRSVKTDAPPKYKGDDDLDMLCGYDPDVDKYRTSILKSHLEGPALEWFIQNISNPPSDPVRELTFTDTLCALHQRFITSANAQRATRAFDQVRFNNATGPDDFAEQLLKRANLMHHDFPPNIRYKLKVDREMMAEYTPFASLRNCARHFWRTMNEDSPHNAGTPRSATPAQRTTLPAVAPPRRNPAAAAPSSHTPPLPRAPNSEDTRTCFKCGIVGHIGNNPKCPRFNDPSTVHGARVGAQRVLESYADEGEALYDDNSGELDAGALRYDDEMEGLYGGDQSRQDEVDPNTAPDLAQLIDTDDNDEVRVGAIRARYFSMRIAEPDSETGEEVDREPPPVPGPGDPDNSAAVLDLERFELRLPSNGSYPEWDAAEEARQSRIASTTNPAPVFGSRLAEFGPSSKAASAAAFLLPLKRWSSSPSTPLAPKRQLAAYGGISSHCNPPMMLAYSRSALRTTAVNVEEQGALFTGLISDVRRYQQDLLGLLSRSLEALDEITRLQSLPTSADSSVGRNLQYARDSNRQLCADLDRHIAHLERLLQRLLESQYDINEELTRRMLAREAYALGHALRPSSSSVPRDIDINLTVASKNDAMPTSDPNPRASPETSPPPVGSTPPPSYPGSPDSSNSEGLWDALANNGDAPNSTLVPPSNSSPIWISDSDEDAHLSPLIVPDSSSSSGATPSTSTDLTATDETVEETHTAMSFSISSTSSFSPSDEPSETDGNPPELQLLTHELKLAPAVERLSNIRRADTSSMVGLHDQPKRVRSNMACLSALLSIGSSHAYMLFDSGSNTDSITPEYAHATDLPRIRLEEQVTLQLGCVGSRSKISYGTRAPIDFGGN</sequence>
<feature type="compositionally biased region" description="Low complexity" evidence="1">
    <location>
        <begin position="1049"/>
        <end position="1061"/>
    </location>
</feature>
<dbReference type="OrthoDB" id="3056403at2759"/>
<feature type="region of interest" description="Disordered" evidence="1">
    <location>
        <begin position="1"/>
        <end position="36"/>
    </location>
</feature>
<protein>
    <submittedName>
        <fullName evidence="2">Retrovirus-related Pol polyprotein from transposon 412</fullName>
    </submittedName>
</protein>
<feature type="region of interest" description="Disordered" evidence="1">
    <location>
        <begin position="529"/>
        <end position="579"/>
    </location>
</feature>
<keyword evidence="3" id="KW-1185">Reference proteome</keyword>
<evidence type="ECO:0000256" key="1">
    <source>
        <dbReference type="SAM" id="MobiDB-lite"/>
    </source>
</evidence>
<dbReference type="EMBL" id="JACAZI010000001">
    <property type="protein sequence ID" value="KAF7372297.1"/>
    <property type="molecule type" value="Genomic_DNA"/>
</dbReference>
<feature type="compositionally biased region" description="Acidic residues" evidence="1">
    <location>
        <begin position="699"/>
        <end position="708"/>
    </location>
</feature>
<dbReference type="PANTHER" id="PTHR24216">
    <property type="entry name" value="PAXILLIN-RELATED"/>
    <property type="match status" value="1"/>
</dbReference>
<feature type="region of interest" description="Disordered" evidence="1">
    <location>
        <begin position="51"/>
        <end position="76"/>
    </location>
</feature>
<name>A0A8H7DGI5_9AGAR</name>
<feature type="compositionally biased region" description="Polar residues" evidence="1">
    <location>
        <begin position="59"/>
        <end position="72"/>
    </location>
</feature>
<organism evidence="2 3">
    <name type="scientific">Mycena venus</name>
    <dbReference type="NCBI Taxonomy" id="2733690"/>
    <lineage>
        <taxon>Eukaryota</taxon>
        <taxon>Fungi</taxon>
        <taxon>Dikarya</taxon>
        <taxon>Basidiomycota</taxon>
        <taxon>Agaricomycotina</taxon>
        <taxon>Agaricomycetes</taxon>
        <taxon>Agaricomycetidae</taxon>
        <taxon>Agaricales</taxon>
        <taxon>Marasmiineae</taxon>
        <taxon>Mycenaceae</taxon>
        <taxon>Mycena</taxon>
    </lineage>
</organism>
<comment type="caution">
    <text evidence="2">The sequence shown here is derived from an EMBL/GenBank/DDBJ whole genome shotgun (WGS) entry which is preliminary data.</text>
</comment>
<evidence type="ECO:0000313" key="2">
    <source>
        <dbReference type="EMBL" id="KAF7372297.1"/>
    </source>
</evidence>
<feature type="region of interest" description="Disordered" evidence="1">
    <location>
        <begin position="1078"/>
        <end position="1102"/>
    </location>
</feature>
<feature type="compositionally biased region" description="Polar residues" evidence="1">
    <location>
        <begin position="538"/>
        <end position="549"/>
    </location>
</feature>
<feature type="compositionally biased region" description="Pro residues" evidence="1">
    <location>
        <begin position="981"/>
        <end position="995"/>
    </location>
</feature>
<evidence type="ECO:0000313" key="3">
    <source>
        <dbReference type="Proteomes" id="UP000620124"/>
    </source>
</evidence>
<gene>
    <name evidence="2" type="ORF">MVEN_00089700</name>
</gene>
<feature type="region of interest" description="Disordered" evidence="1">
    <location>
        <begin position="696"/>
        <end position="724"/>
    </location>
</feature>
<dbReference type="Proteomes" id="UP000620124">
    <property type="component" value="Unassembled WGS sequence"/>
</dbReference>
<proteinExistence type="predicted"/>
<feature type="compositionally biased region" description="Polar residues" evidence="1">
    <location>
        <begin position="1015"/>
        <end position="1030"/>
    </location>
</feature>
<accession>A0A8H7DGI5</accession>